<feature type="non-terminal residue" evidence="2">
    <location>
        <position position="1"/>
    </location>
</feature>
<organism evidence="2 3">
    <name type="scientific">Coemansia guatemalensis</name>
    <dbReference type="NCBI Taxonomy" id="2761395"/>
    <lineage>
        <taxon>Eukaryota</taxon>
        <taxon>Fungi</taxon>
        <taxon>Fungi incertae sedis</taxon>
        <taxon>Zoopagomycota</taxon>
        <taxon>Kickxellomycotina</taxon>
        <taxon>Kickxellomycetes</taxon>
        <taxon>Kickxellales</taxon>
        <taxon>Kickxellaceae</taxon>
        <taxon>Coemansia</taxon>
    </lineage>
</organism>
<dbReference type="OrthoDB" id="2573163at2759"/>
<evidence type="ECO:0000256" key="1">
    <source>
        <dbReference type="SAM" id="MobiDB-lite"/>
    </source>
</evidence>
<name>A0A9W8LPI4_9FUNG</name>
<feature type="compositionally biased region" description="Polar residues" evidence="1">
    <location>
        <begin position="68"/>
        <end position="82"/>
    </location>
</feature>
<protein>
    <submittedName>
        <fullName evidence="2">Uncharacterized protein</fullName>
    </submittedName>
</protein>
<accession>A0A9W8LPI4</accession>
<gene>
    <name evidence="2" type="ORF">H4R20_005527</name>
</gene>
<evidence type="ECO:0000313" key="2">
    <source>
        <dbReference type="EMBL" id="KAJ2796441.1"/>
    </source>
</evidence>
<comment type="caution">
    <text evidence="2">The sequence shown here is derived from an EMBL/GenBank/DDBJ whole genome shotgun (WGS) entry which is preliminary data.</text>
</comment>
<dbReference type="AlphaFoldDB" id="A0A9W8LPI4"/>
<sequence>SNAALLSKTPANSFSDGFDVSPASALSSASLHSGWNAASTPAISPISGYSQAKPASTQVIDMPKDSKVTGSRSKISNGPGHSSTARIDLRIIDFVNCSFVIDPDLYADPTLARPDASGHEPCPPNAIAPLYQVDSDTPTTPDLNAENQQPKTSSIPRRNQHCCCAEIKNFRVTEADPIPTCPCDEKCAGPDYGYLRGVRTLVREFADIWRRYASEEARLLHDHSVMQIAKDVGVTLKFPQSFPYM</sequence>
<feature type="region of interest" description="Disordered" evidence="1">
    <location>
        <begin position="134"/>
        <end position="153"/>
    </location>
</feature>
<feature type="compositionally biased region" description="Polar residues" evidence="1">
    <location>
        <begin position="46"/>
        <end position="59"/>
    </location>
</feature>
<evidence type="ECO:0000313" key="3">
    <source>
        <dbReference type="Proteomes" id="UP001140094"/>
    </source>
</evidence>
<proteinExistence type="predicted"/>
<reference evidence="2" key="1">
    <citation type="submission" date="2022-07" db="EMBL/GenBank/DDBJ databases">
        <title>Phylogenomic reconstructions and comparative analyses of Kickxellomycotina fungi.</title>
        <authorList>
            <person name="Reynolds N.K."/>
            <person name="Stajich J.E."/>
            <person name="Barry K."/>
            <person name="Grigoriev I.V."/>
            <person name="Crous P."/>
            <person name="Smith M.E."/>
        </authorList>
    </citation>
    <scope>NUCLEOTIDE SEQUENCE</scope>
    <source>
        <strain evidence="2">NRRL 1565</strain>
    </source>
</reference>
<feature type="region of interest" description="Disordered" evidence="1">
    <location>
        <begin position="46"/>
        <end position="82"/>
    </location>
</feature>
<keyword evidence="3" id="KW-1185">Reference proteome</keyword>
<dbReference type="Proteomes" id="UP001140094">
    <property type="component" value="Unassembled WGS sequence"/>
</dbReference>
<dbReference type="EMBL" id="JANBUO010001899">
    <property type="protein sequence ID" value="KAJ2796441.1"/>
    <property type="molecule type" value="Genomic_DNA"/>
</dbReference>